<dbReference type="AlphaFoldDB" id="A0A4Y2EBV2"/>
<evidence type="ECO:0000313" key="2">
    <source>
        <dbReference type="EMBL" id="GBM26562.1"/>
    </source>
</evidence>
<feature type="compositionally biased region" description="Basic and acidic residues" evidence="1">
    <location>
        <begin position="46"/>
        <end position="62"/>
    </location>
</feature>
<feature type="compositionally biased region" description="Basic and acidic residues" evidence="1">
    <location>
        <begin position="9"/>
        <end position="18"/>
    </location>
</feature>
<reference evidence="2 3" key="1">
    <citation type="journal article" date="2019" name="Sci. Rep.">
        <title>Orb-weaving spider Araneus ventricosus genome elucidates the spidroin gene catalogue.</title>
        <authorList>
            <person name="Kono N."/>
            <person name="Nakamura H."/>
            <person name="Ohtoshi R."/>
            <person name="Moran D.A.P."/>
            <person name="Shinohara A."/>
            <person name="Yoshida Y."/>
            <person name="Fujiwara M."/>
            <person name="Mori M."/>
            <person name="Tomita M."/>
            <person name="Arakawa K."/>
        </authorList>
    </citation>
    <scope>NUCLEOTIDE SEQUENCE [LARGE SCALE GENOMIC DNA]</scope>
</reference>
<keyword evidence="3" id="KW-1185">Reference proteome</keyword>
<gene>
    <name evidence="2" type="ORF">AVEN_1169_1</name>
</gene>
<evidence type="ECO:0000256" key="1">
    <source>
        <dbReference type="SAM" id="MobiDB-lite"/>
    </source>
</evidence>
<protein>
    <submittedName>
        <fullName evidence="2">Uncharacterized protein</fullName>
    </submittedName>
</protein>
<evidence type="ECO:0000313" key="3">
    <source>
        <dbReference type="Proteomes" id="UP000499080"/>
    </source>
</evidence>
<sequence length="110" mass="13227">MKFGNGAKNIDRNDEAGSQHKVKQKDRRIKKGHLIKKKVRMQYRENLKRERDAAKKSKEAKRGKNSRILRKRLNWANHFAARAGSNWRRVLRWQNVRKLMAELLILLKRR</sequence>
<feature type="region of interest" description="Disordered" evidence="1">
    <location>
        <begin position="46"/>
        <end position="66"/>
    </location>
</feature>
<name>A0A4Y2EBV2_ARAVE</name>
<dbReference type="Proteomes" id="UP000499080">
    <property type="component" value="Unassembled WGS sequence"/>
</dbReference>
<feature type="region of interest" description="Disordered" evidence="1">
    <location>
        <begin position="1"/>
        <end position="28"/>
    </location>
</feature>
<proteinExistence type="predicted"/>
<comment type="caution">
    <text evidence="2">The sequence shown here is derived from an EMBL/GenBank/DDBJ whole genome shotgun (WGS) entry which is preliminary data.</text>
</comment>
<dbReference type="EMBL" id="BGPR01000563">
    <property type="protein sequence ID" value="GBM26562.1"/>
    <property type="molecule type" value="Genomic_DNA"/>
</dbReference>
<organism evidence="2 3">
    <name type="scientific">Araneus ventricosus</name>
    <name type="common">Orbweaver spider</name>
    <name type="synonym">Epeira ventricosa</name>
    <dbReference type="NCBI Taxonomy" id="182803"/>
    <lineage>
        <taxon>Eukaryota</taxon>
        <taxon>Metazoa</taxon>
        <taxon>Ecdysozoa</taxon>
        <taxon>Arthropoda</taxon>
        <taxon>Chelicerata</taxon>
        <taxon>Arachnida</taxon>
        <taxon>Araneae</taxon>
        <taxon>Araneomorphae</taxon>
        <taxon>Entelegynae</taxon>
        <taxon>Araneoidea</taxon>
        <taxon>Araneidae</taxon>
        <taxon>Araneus</taxon>
    </lineage>
</organism>
<accession>A0A4Y2EBV2</accession>